<dbReference type="InterPro" id="IPR037165">
    <property type="entry name" value="AldOxase/xan_DH_Mopterin-bd_sf"/>
</dbReference>
<dbReference type="GO" id="GO:0051537">
    <property type="term" value="F:2 iron, 2 sulfur cluster binding"/>
    <property type="evidence" value="ECO:0007669"/>
    <property type="project" value="InterPro"/>
</dbReference>
<dbReference type="GO" id="GO:0005506">
    <property type="term" value="F:iron ion binding"/>
    <property type="evidence" value="ECO:0007669"/>
    <property type="project" value="InterPro"/>
</dbReference>
<organism evidence="6 7">
    <name type="scientific">Desulfovibrio subterraneus</name>
    <dbReference type="NCBI Taxonomy" id="2718620"/>
    <lineage>
        <taxon>Bacteria</taxon>
        <taxon>Pseudomonadati</taxon>
        <taxon>Thermodesulfobacteriota</taxon>
        <taxon>Desulfovibrionia</taxon>
        <taxon>Desulfovibrionales</taxon>
        <taxon>Desulfovibrionaceae</taxon>
        <taxon>Desulfovibrio</taxon>
    </lineage>
</organism>
<sequence length="907" mass="97634">MIKRMIHVNGAPRMAIAAPETTLATYLRESLGLTSVKVGCGQGHCGSCNVIVNGKLIRSCSYKMSRLNDSDSITTLEGIGTPDNLHPIQVAWLAHGAAQCGFCSPGFIVSTKLLLDTNPKPSRDDVRDWFQKHRNACRCTGYKPLVDAVMDAAAVLRGEKKLDDLYFQIPADGKIWGTKYPRPSAVAKVTGTLDFGADLGIKMPEGTLRLALVQAEVSHARILGIDTSEAEKMPGVVKVVTHKDIKGKNRITGLITFPTNKGDGWDRPILCDEKVFQFGDAIAIVCADTECHAKAAAAKVKVDLEILPAYMSAPEAMAEDAMEIHPGTPNVYFEQKIAKGEDSAPIFKKADVVVEDDFYVGRQPHMPIEPDVGFAFFNEEGKLCIHSKSIGLHLHMYMIAPGLGMDPENMIMVQNPTGGTFGYKFSPTMEALVGAAAIATGQPVYLNYTWFQQQTYTGKRSPFFMNVRFAATKDGMLQAMESDWTVDHGPYSEFGDLLTLRGAQFIGAGYNIPSIRGIGRTVCTNHAWGSAFRGYGSPQSEFASEVLMDELADKLGMDPLELRYKNVYREGSTTPTGQTPEVLSLPEVLDKARPMYKAAKEHAAKASTAEVKRGVGISLGVYGCGLDGPDTAEVYVELNPDATVTVYATWHDHGQGADIGTLATAHEGLRPLGIRPENIKLVLNDTAVCPNAGPAGGSRSQVVVGRAIKAGCELLVGGMRKKDGTFRTYDEMKAENIAVKYSGKWSAPCTDCNADGQGNPFAAYMYGLFIAEVAVELATGKTTVEKISMVGDVGEIANKLAVDGQLYGGLAQAIGLALYEDFEDIKKHSTMPGAGFPYIKQIPDDIVLEYVETPRPEGPFGASGVGELPLTCPHAAVVNGIYNACGVRITKLPALPEKVLAGLKAKK</sequence>
<dbReference type="Pfam" id="PF00111">
    <property type="entry name" value="Fer2"/>
    <property type="match status" value="1"/>
</dbReference>
<dbReference type="Proteomes" id="UP000503840">
    <property type="component" value="Unassembled WGS sequence"/>
</dbReference>
<dbReference type="RefSeq" id="WP_174406829.1">
    <property type="nucleotide sequence ID" value="NZ_BLVO01000016.1"/>
</dbReference>
<dbReference type="InterPro" id="IPR001041">
    <property type="entry name" value="2Fe-2S_ferredoxin-type"/>
</dbReference>
<evidence type="ECO:0000313" key="6">
    <source>
        <dbReference type="EMBL" id="GFM35210.1"/>
    </source>
</evidence>
<dbReference type="InterPro" id="IPR036856">
    <property type="entry name" value="Ald_Oxase/Xan_DH_a/b_sf"/>
</dbReference>
<dbReference type="SUPFAM" id="SSF54665">
    <property type="entry name" value="CO dehydrogenase molybdoprotein N-domain-like"/>
    <property type="match status" value="1"/>
</dbReference>
<dbReference type="AlphaFoldDB" id="A0A7J0BNF2"/>
<comment type="caution">
    <text evidence="6">The sequence shown here is derived from an EMBL/GenBank/DDBJ whole genome shotgun (WGS) entry which is preliminary data.</text>
</comment>
<name>A0A7J0BNF2_9BACT</name>
<dbReference type="Gene3D" id="3.10.20.30">
    <property type="match status" value="1"/>
</dbReference>
<dbReference type="CDD" id="cd00207">
    <property type="entry name" value="fer2"/>
    <property type="match status" value="1"/>
</dbReference>
<dbReference type="PROSITE" id="PS00197">
    <property type="entry name" value="2FE2S_FER_1"/>
    <property type="match status" value="1"/>
</dbReference>
<dbReference type="NCBIfam" id="NF045668">
    <property type="entry name" value="pterin_aldehy"/>
    <property type="match status" value="1"/>
</dbReference>
<dbReference type="Pfam" id="PF01315">
    <property type="entry name" value="Ald_Xan_dh_C"/>
    <property type="match status" value="1"/>
</dbReference>
<dbReference type="PANTHER" id="PTHR11908">
    <property type="entry name" value="XANTHINE DEHYDROGENASE"/>
    <property type="match status" value="1"/>
</dbReference>
<dbReference type="EMBL" id="BLVO01000016">
    <property type="protein sequence ID" value="GFM35210.1"/>
    <property type="molecule type" value="Genomic_DNA"/>
</dbReference>
<dbReference type="InterPro" id="IPR036884">
    <property type="entry name" value="2Fe-2S-bd_dom_sf"/>
</dbReference>
<comment type="similarity">
    <text evidence="1">Belongs to the xanthine dehydrogenase family.</text>
</comment>
<accession>A0A7J0BNF2</accession>
<dbReference type="SUPFAM" id="SSF54292">
    <property type="entry name" value="2Fe-2S ferredoxin-like"/>
    <property type="match status" value="1"/>
</dbReference>
<dbReference type="PROSITE" id="PS51085">
    <property type="entry name" value="2FE2S_FER_2"/>
    <property type="match status" value="1"/>
</dbReference>
<dbReference type="InterPro" id="IPR000674">
    <property type="entry name" value="Ald_Oxase/Xan_DH_a/b"/>
</dbReference>
<dbReference type="InterPro" id="IPR002888">
    <property type="entry name" value="2Fe-2S-bd"/>
</dbReference>
<dbReference type="InterPro" id="IPR046867">
    <property type="entry name" value="AldOxase/xan_DH_MoCoBD2"/>
</dbReference>
<dbReference type="InterPro" id="IPR036010">
    <property type="entry name" value="2Fe-2S_ferredoxin-like_sf"/>
</dbReference>
<evidence type="ECO:0000256" key="1">
    <source>
        <dbReference type="ARBA" id="ARBA00006849"/>
    </source>
</evidence>
<evidence type="ECO:0000313" key="7">
    <source>
        <dbReference type="Proteomes" id="UP000503840"/>
    </source>
</evidence>
<dbReference type="Pfam" id="PF20256">
    <property type="entry name" value="MoCoBD_2"/>
    <property type="match status" value="1"/>
</dbReference>
<dbReference type="SUPFAM" id="SSF56003">
    <property type="entry name" value="Molybdenum cofactor-binding domain"/>
    <property type="match status" value="1"/>
</dbReference>
<dbReference type="InterPro" id="IPR054705">
    <property type="entry name" value="Mop"/>
</dbReference>
<gene>
    <name evidence="6" type="primary">mop</name>
    <name evidence="6" type="ORF">DSM101010T_35750</name>
</gene>
<keyword evidence="2" id="KW-0479">Metal-binding</keyword>
<evidence type="ECO:0000256" key="4">
    <source>
        <dbReference type="ARBA" id="ARBA00023004"/>
    </source>
</evidence>
<keyword evidence="7" id="KW-1185">Reference proteome</keyword>
<dbReference type="InterPro" id="IPR008274">
    <property type="entry name" value="AldOxase/xan_DH_MoCoBD1"/>
</dbReference>
<dbReference type="PANTHER" id="PTHR11908:SF157">
    <property type="entry name" value="XANTHINE DEHYDROGENASE SUBUNIT D-RELATED"/>
    <property type="match status" value="1"/>
</dbReference>
<evidence type="ECO:0000256" key="2">
    <source>
        <dbReference type="ARBA" id="ARBA00022723"/>
    </source>
</evidence>
<dbReference type="Pfam" id="PF02738">
    <property type="entry name" value="MoCoBD_1"/>
    <property type="match status" value="1"/>
</dbReference>
<feature type="domain" description="2Fe-2S ferredoxin-type" evidence="5">
    <location>
        <begin position="2"/>
        <end position="79"/>
    </location>
</feature>
<keyword evidence="4" id="KW-0408">Iron</keyword>
<dbReference type="SMART" id="SM01008">
    <property type="entry name" value="Ald_Xan_dh_C"/>
    <property type="match status" value="1"/>
</dbReference>
<dbReference type="GO" id="GO:0016491">
    <property type="term" value="F:oxidoreductase activity"/>
    <property type="evidence" value="ECO:0007669"/>
    <property type="project" value="UniProtKB-KW"/>
</dbReference>
<evidence type="ECO:0000259" key="5">
    <source>
        <dbReference type="PROSITE" id="PS51085"/>
    </source>
</evidence>
<dbReference type="InterPro" id="IPR012675">
    <property type="entry name" value="Beta-grasp_dom_sf"/>
</dbReference>
<reference evidence="6 7" key="1">
    <citation type="submission" date="2020-05" db="EMBL/GenBank/DDBJ databases">
        <title>Draft genome sequence of Desulfovibrio sp. strain HN2T.</title>
        <authorList>
            <person name="Ueno A."/>
            <person name="Tamazawa S."/>
            <person name="Tamamura S."/>
            <person name="Murakami T."/>
            <person name="Kiyama T."/>
            <person name="Inomata H."/>
            <person name="Amano Y."/>
            <person name="Miyakawa K."/>
            <person name="Tamaki H."/>
            <person name="Naganuma T."/>
            <person name="Kaneko K."/>
        </authorList>
    </citation>
    <scope>NUCLEOTIDE SEQUENCE [LARGE SCALE GENOMIC DNA]</scope>
    <source>
        <strain evidence="6 7">HN2</strain>
    </source>
</reference>
<dbReference type="Gene3D" id="3.30.365.10">
    <property type="entry name" value="Aldehyde oxidase/xanthine dehydrogenase, molybdopterin binding domain"/>
    <property type="match status" value="4"/>
</dbReference>
<evidence type="ECO:0000256" key="3">
    <source>
        <dbReference type="ARBA" id="ARBA00023002"/>
    </source>
</evidence>
<keyword evidence="3" id="KW-0560">Oxidoreductase</keyword>
<protein>
    <submittedName>
        <fullName evidence="6">Aldehyde oxidoreductase</fullName>
    </submittedName>
</protein>
<dbReference type="InterPro" id="IPR006058">
    <property type="entry name" value="2Fe2S_fd_BS"/>
</dbReference>
<dbReference type="Pfam" id="PF01799">
    <property type="entry name" value="Fer2_2"/>
    <property type="match status" value="1"/>
</dbReference>
<dbReference type="Gene3D" id="1.10.150.120">
    <property type="entry name" value="[2Fe-2S]-binding domain"/>
    <property type="match status" value="1"/>
</dbReference>
<dbReference type="Gene3D" id="3.90.1170.50">
    <property type="entry name" value="Aldehyde oxidase/xanthine dehydrogenase, a/b hammerhead"/>
    <property type="match status" value="1"/>
</dbReference>
<dbReference type="InterPro" id="IPR016208">
    <property type="entry name" value="Ald_Oxase/xanthine_DH-like"/>
</dbReference>
<proteinExistence type="inferred from homology"/>
<dbReference type="SUPFAM" id="SSF47741">
    <property type="entry name" value="CO dehydrogenase ISP C-domain like"/>
    <property type="match status" value="1"/>
</dbReference>